<dbReference type="EMBL" id="JAHMHR010000014">
    <property type="protein sequence ID" value="KAK1687682.1"/>
    <property type="molecule type" value="Genomic_DNA"/>
</dbReference>
<dbReference type="AlphaFoldDB" id="A0AAJ0ANX2"/>
<evidence type="ECO:0000313" key="3">
    <source>
        <dbReference type="Proteomes" id="UP001224890"/>
    </source>
</evidence>
<proteinExistence type="predicted"/>
<feature type="region of interest" description="Disordered" evidence="1">
    <location>
        <begin position="128"/>
        <end position="158"/>
    </location>
</feature>
<feature type="compositionally biased region" description="Basic and acidic residues" evidence="1">
    <location>
        <begin position="134"/>
        <end position="144"/>
    </location>
</feature>
<protein>
    <submittedName>
        <fullName evidence="2">Uncharacterized protein</fullName>
    </submittedName>
</protein>
<keyword evidence="3" id="KW-1185">Reference proteome</keyword>
<name>A0AAJ0ANX2_9PEZI</name>
<comment type="caution">
    <text evidence="2">The sequence shown here is derived from an EMBL/GenBank/DDBJ whole genome shotgun (WGS) entry which is preliminary data.</text>
</comment>
<evidence type="ECO:0000313" key="2">
    <source>
        <dbReference type="EMBL" id="KAK1687682.1"/>
    </source>
</evidence>
<reference evidence="2" key="1">
    <citation type="submission" date="2021-06" db="EMBL/GenBank/DDBJ databases">
        <title>Comparative genomics, transcriptomics and evolutionary studies reveal genomic signatures of adaptation to plant cell wall in hemibiotrophic fungi.</title>
        <authorList>
            <consortium name="DOE Joint Genome Institute"/>
            <person name="Baroncelli R."/>
            <person name="Diaz J.F."/>
            <person name="Benocci T."/>
            <person name="Peng M."/>
            <person name="Battaglia E."/>
            <person name="Haridas S."/>
            <person name="Andreopoulos W."/>
            <person name="Labutti K."/>
            <person name="Pangilinan J."/>
            <person name="Floch G.L."/>
            <person name="Makela M.R."/>
            <person name="Henrissat B."/>
            <person name="Grigoriev I.V."/>
            <person name="Crouch J.A."/>
            <person name="De Vries R.P."/>
            <person name="Sukno S.A."/>
            <person name="Thon M.R."/>
        </authorList>
    </citation>
    <scope>NUCLEOTIDE SEQUENCE</scope>
    <source>
        <strain evidence="2">CBS 193.32</strain>
    </source>
</reference>
<sequence length="158" mass="18066">MESLHQKAAVAREGFCEVKRSRDVLVTADTGGPTRGKQWRAAGVSKRAVDTNKSVRAWWWWWGGRDSNREERTRESRESEVTGVYLKRQGSSGRMSWDWSWSFNRRRFDSLRGRVWCMVFTALVRAEPAAGDSETERLDRDGERGLPGQRKSQSGQGG</sequence>
<dbReference type="RefSeq" id="XP_060431377.1">
    <property type="nucleotide sequence ID" value="XM_060581253.1"/>
</dbReference>
<gene>
    <name evidence="2" type="ORF">BDP55DRAFT_83581</name>
</gene>
<organism evidence="2 3">
    <name type="scientific">Colletotrichum godetiae</name>
    <dbReference type="NCBI Taxonomy" id="1209918"/>
    <lineage>
        <taxon>Eukaryota</taxon>
        <taxon>Fungi</taxon>
        <taxon>Dikarya</taxon>
        <taxon>Ascomycota</taxon>
        <taxon>Pezizomycotina</taxon>
        <taxon>Sordariomycetes</taxon>
        <taxon>Hypocreomycetidae</taxon>
        <taxon>Glomerellales</taxon>
        <taxon>Glomerellaceae</taxon>
        <taxon>Colletotrichum</taxon>
        <taxon>Colletotrichum acutatum species complex</taxon>
    </lineage>
</organism>
<evidence type="ECO:0000256" key="1">
    <source>
        <dbReference type="SAM" id="MobiDB-lite"/>
    </source>
</evidence>
<dbReference type="Proteomes" id="UP001224890">
    <property type="component" value="Unassembled WGS sequence"/>
</dbReference>
<dbReference type="GeneID" id="85465779"/>
<accession>A0AAJ0ANX2</accession>